<comment type="caution">
    <text evidence="1">The sequence shown here is derived from an EMBL/GenBank/DDBJ whole genome shotgun (WGS) entry which is preliminary data.</text>
</comment>
<gene>
    <name evidence="1" type="ORF">GCM10009038_08410</name>
</gene>
<evidence type="ECO:0000313" key="1">
    <source>
        <dbReference type="EMBL" id="GHB12730.1"/>
    </source>
</evidence>
<keyword evidence="2" id="KW-1185">Reference proteome</keyword>
<accession>A0ABQ3DR09</accession>
<protein>
    <submittedName>
        <fullName evidence="1">Uncharacterized protein</fullName>
    </submittedName>
</protein>
<reference evidence="2" key="1">
    <citation type="journal article" date="2019" name="Int. J. Syst. Evol. Microbiol.">
        <title>The Global Catalogue of Microorganisms (GCM) 10K type strain sequencing project: providing services to taxonomists for standard genome sequencing and annotation.</title>
        <authorList>
            <consortium name="The Broad Institute Genomics Platform"/>
            <consortium name="The Broad Institute Genome Sequencing Center for Infectious Disease"/>
            <person name="Wu L."/>
            <person name="Ma J."/>
        </authorList>
    </citation>
    <scope>NUCLEOTIDE SEQUENCE [LARGE SCALE GENOMIC DNA]</scope>
    <source>
        <strain evidence="2">KCTC 32998</strain>
    </source>
</reference>
<organism evidence="1 2">
    <name type="scientific">Salinicola rhizosphaerae</name>
    <dbReference type="NCBI Taxonomy" id="1443141"/>
    <lineage>
        <taxon>Bacteria</taxon>
        <taxon>Pseudomonadati</taxon>
        <taxon>Pseudomonadota</taxon>
        <taxon>Gammaproteobacteria</taxon>
        <taxon>Oceanospirillales</taxon>
        <taxon>Halomonadaceae</taxon>
        <taxon>Salinicola</taxon>
    </lineage>
</organism>
<dbReference type="Proteomes" id="UP000646745">
    <property type="component" value="Unassembled WGS sequence"/>
</dbReference>
<name>A0ABQ3DR09_9GAMM</name>
<sequence length="88" mass="9219">MTGRDCTDVSVADDCACAALAAIPAPRLSAMGKIEVFMAFPAILECRSKGGFSVPVGLTALPRACTFYQARHYAPPFDDSQKTAGSGF</sequence>
<proteinExistence type="predicted"/>
<evidence type="ECO:0000313" key="2">
    <source>
        <dbReference type="Proteomes" id="UP000646745"/>
    </source>
</evidence>
<dbReference type="EMBL" id="BMZI01000002">
    <property type="protein sequence ID" value="GHB12730.1"/>
    <property type="molecule type" value="Genomic_DNA"/>
</dbReference>